<keyword evidence="3" id="KW-1185">Reference proteome</keyword>
<organism evidence="2 3">
    <name type="scientific">Paractinoplanes durhamensis</name>
    <dbReference type="NCBI Taxonomy" id="113563"/>
    <lineage>
        <taxon>Bacteria</taxon>
        <taxon>Bacillati</taxon>
        <taxon>Actinomycetota</taxon>
        <taxon>Actinomycetes</taxon>
        <taxon>Micromonosporales</taxon>
        <taxon>Micromonosporaceae</taxon>
        <taxon>Paractinoplanes</taxon>
    </lineage>
</organism>
<dbReference type="SUPFAM" id="SSF56601">
    <property type="entry name" value="beta-lactamase/transpeptidase-like"/>
    <property type="match status" value="1"/>
</dbReference>
<dbReference type="InterPro" id="IPR001466">
    <property type="entry name" value="Beta-lactam-related"/>
</dbReference>
<dbReference type="InterPro" id="IPR012338">
    <property type="entry name" value="Beta-lactam/transpept-like"/>
</dbReference>
<dbReference type="Gene3D" id="3.40.710.10">
    <property type="entry name" value="DD-peptidase/beta-lactamase superfamily"/>
    <property type="match status" value="2"/>
</dbReference>
<dbReference type="InterPro" id="IPR052907">
    <property type="entry name" value="Beta-lactamase/esterase"/>
</dbReference>
<evidence type="ECO:0000259" key="1">
    <source>
        <dbReference type="Pfam" id="PF00144"/>
    </source>
</evidence>
<dbReference type="PANTHER" id="PTHR43319:SF3">
    <property type="entry name" value="BETA-LACTAMASE-RELATED DOMAIN-CONTAINING PROTEIN"/>
    <property type="match status" value="1"/>
</dbReference>
<gene>
    <name evidence="2" type="ORF">Adu01nite_81120</name>
</gene>
<evidence type="ECO:0000313" key="2">
    <source>
        <dbReference type="EMBL" id="GIE06762.1"/>
    </source>
</evidence>
<proteinExistence type="predicted"/>
<evidence type="ECO:0000313" key="3">
    <source>
        <dbReference type="Proteomes" id="UP000637628"/>
    </source>
</evidence>
<dbReference type="EMBL" id="BOML01000067">
    <property type="protein sequence ID" value="GIE06762.1"/>
    <property type="molecule type" value="Genomic_DNA"/>
</dbReference>
<dbReference type="Pfam" id="PF00144">
    <property type="entry name" value="Beta-lactamase"/>
    <property type="match status" value="1"/>
</dbReference>
<protein>
    <submittedName>
        <fullName evidence="2">Lipase LipE</fullName>
    </submittedName>
</protein>
<sequence>MEFGRAVELVEEGGALAQLCVLRDGEVVLDRAWGVDADTPFLLFSAGKPFIAMVVHRLAGQGAFDLDDPIARYWPEFGAQDKGGITIRHVLRHRSGLPYARSVRGDALRATHWGLSVRALARARAHSAPGAVPAYHILSFGFLLGEVVRRVTGRPLADVFRDEIFAPAGMRHTRMGGSRVPVEGGPAVPRAMFNRRAVRDAVIPAATTAGTARDLARFYQALLDDGSWHDATTPTSEGETDLLSGMPIRWSEGFQLGQPGRQRYFGSLSDPLAFGHNGSNACFGWADPSRGLVVAYLTNRLGGGPGRSPFQCAVSDAILEVS</sequence>
<feature type="domain" description="Beta-lactamase-related" evidence="1">
    <location>
        <begin position="17"/>
        <end position="305"/>
    </location>
</feature>
<name>A0ABQ3ZAC7_9ACTN</name>
<accession>A0ABQ3ZAC7</accession>
<dbReference type="PANTHER" id="PTHR43319">
    <property type="entry name" value="BETA-LACTAMASE-RELATED"/>
    <property type="match status" value="1"/>
</dbReference>
<dbReference type="RefSeq" id="WP_239133080.1">
    <property type="nucleotide sequence ID" value="NZ_BAAATX010000019.1"/>
</dbReference>
<dbReference type="Proteomes" id="UP000637628">
    <property type="component" value="Unassembled WGS sequence"/>
</dbReference>
<comment type="caution">
    <text evidence="2">The sequence shown here is derived from an EMBL/GenBank/DDBJ whole genome shotgun (WGS) entry which is preliminary data.</text>
</comment>
<reference evidence="2 3" key="1">
    <citation type="submission" date="2021-01" db="EMBL/GenBank/DDBJ databases">
        <title>Whole genome shotgun sequence of Actinoplanes durhamensis NBRC 14914.</title>
        <authorList>
            <person name="Komaki H."/>
            <person name="Tamura T."/>
        </authorList>
    </citation>
    <scope>NUCLEOTIDE SEQUENCE [LARGE SCALE GENOMIC DNA]</scope>
    <source>
        <strain evidence="2 3">NBRC 14914</strain>
    </source>
</reference>